<gene>
    <name evidence="9" type="ORF">FWILDA_LOCUS4936</name>
</gene>
<protein>
    <submittedName>
        <fullName evidence="9">9557_t:CDS:1</fullName>
    </submittedName>
</protein>
<evidence type="ECO:0000256" key="3">
    <source>
        <dbReference type="ARBA" id="ARBA00022777"/>
    </source>
</evidence>
<dbReference type="InterPro" id="IPR002173">
    <property type="entry name" value="Carboh/pur_kinase_PfkB_CS"/>
</dbReference>
<keyword evidence="3" id="KW-0418">Kinase</keyword>
<dbReference type="EMBL" id="CAMKVN010000786">
    <property type="protein sequence ID" value="CAI2171150.1"/>
    <property type="molecule type" value="Genomic_DNA"/>
</dbReference>
<dbReference type="PANTHER" id="PTHR42909:SF1">
    <property type="entry name" value="CARBOHYDRATE KINASE PFKB DOMAIN-CONTAINING PROTEIN"/>
    <property type="match status" value="1"/>
</dbReference>
<keyword evidence="1" id="KW-0808">Transferase</keyword>
<evidence type="ECO:0000256" key="7">
    <source>
        <dbReference type="ARBA" id="ARBA00023295"/>
    </source>
</evidence>
<dbReference type="HAMAP" id="MF_01876">
    <property type="entry name" value="PsiMP_glycosidase"/>
    <property type="match status" value="1"/>
</dbReference>
<sequence>MATLYIRTSISCTFKKSTNRISPLFSYKPYHSSSNFKRYNNVFSKPKSTLLDNKVWNYSLEVSEALQEARPVVALESSIICHGMPYPQNLETAIAVENIVRENGSVPATIAILNGKINVGLSSSGLETLARIGQQARKCSRRDLAYVVSQGLTGGTTVSGTIVIAHQAGIKVFVTGGIGGVHRGAEESMDISADLVELGKSPVAVVCAGVKSILDIGKTLEYLETQGVTVTTFGETTDFPAFFTRNSGFKSPSNLKTIEECAALINANTQLRLDSGLLIAVPIPENEAFDADKIQKAIDIALFEAKDIRGKDVTPFLLKRVNEITQGGSLKSNIALIKHNAKIGSRIAKCLASFGSNPNSNSIPKKNVSMPSFSKYQRDQDLSNLNKGVAAVDITSTLDPLDSSYLNTSSPGVIRQTIGGVGRNIAETSFRLGANPLFISTIGNDTNGNLLKIRFKRIGMKTDGLQIIKNESTAVYNAIHDPDGNLICAVADMRIFDKLSSDKVCQIIGMLQPKLVCFDGNISVECIYSILSTCHTYNIPTFFETTSIPKSLKLFKDHEQFISLLSSQSLKYMSPNVFELKAMHFKAHQEGLFERVEFKEIDEYGLDPKFEKVKLGANGILYAHSLKDLSIDNYNIKGTDESIINYEKNEIIIKRKNENSGLRFRHFMPKKIDKSEIVNVTGAGDSVVGTLISGLIMHGESKIDEIIDVAQQVAFMTLKTHNSVCEDINKSLLEL</sequence>
<feature type="domain" description="Carbohydrate kinase PfkB" evidence="8">
    <location>
        <begin position="405"/>
        <end position="491"/>
    </location>
</feature>
<dbReference type="PANTHER" id="PTHR42909">
    <property type="entry name" value="ZGC:136858"/>
    <property type="match status" value="1"/>
</dbReference>
<dbReference type="GO" id="GO:0004730">
    <property type="term" value="F:pseudouridylate synthase activity"/>
    <property type="evidence" value="ECO:0007669"/>
    <property type="project" value="InterPro"/>
</dbReference>
<evidence type="ECO:0000256" key="4">
    <source>
        <dbReference type="ARBA" id="ARBA00022801"/>
    </source>
</evidence>
<dbReference type="GO" id="GO:0016301">
    <property type="term" value="F:kinase activity"/>
    <property type="evidence" value="ECO:0007669"/>
    <property type="project" value="UniProtKB-KW"/>
</dbReference>
<dbReference type="CDD" id="cd01941">
    <property type="entry name" value="YeiC_kinase_like"/>
    <property type="match status" value="1"/>
</dbReference>
<evidence type="ECO:0000313" key="10">
    <source>
        <dbReference type="Proteomes" id="UP001153678"/>
    </source>
</evidence>
<dbReference type="InterPro" id="IPR022830">
    <property type="entry name" value="Indigdn_synthA-like"/>
</dbReference>
<organism evidence="9 10">
    <name type="scientific">Funneliformis geosporum</name>
    <dbReference type="NCBI Taxonomy" id="1117311"/>
    <lineage>
        <taxon>Eukaryota</taxon>
        <taxon>Fungi</taxon>
        <taxon>Fungi incertae sedis</taxon>
        <taxon>Mucoromycota</taxon>
        <taxon>Glomeromycotina</taxon>
        <taxon>Glomeromycetes</taxon>
        <taxon>Glomerales</taxon>
        <taxon>Glomeraceae</taxon>
        <taxon>Funneliformis</taxon>
    </lineage>
</organism>
<accession>A0A9W4SJB0</accession>
<dbReference type="GO" id="GO:0005737">
    <property type="term" value="C:cytoplasm"/>
    <property type="evidence" value="ECO:0007669"/>
    <property type="project" value="TreeGrafter"/>
</dbReference>
<comment type="caution">
    <text evidence="9">The sequence shown here is derived from an EMBL/GenBank/DDBJ whole genome shotgun (WGS) entry which is preliminary data.</text>
</comment>
<evidence type="ECO:0000259" key="8">
    <source>
        <dbReference type="Pfam" id="PF00294"/>
    </source>
</evidence>
<dbReference type="Pfam" id="PF00294">
    <property type="entry name" value="PfkB"/>
    <property type="match status" value="1"/>
</dbReference>
<proteinExistence type="inferred from homology"/>
<evidence type="ECO:0000256" key="6">
    <source>
        <dbReference type="ARBA" id="ARBA00023239"/>
    </source>
</evidence>
<dbReference type="SUPFAM" id="SSF110581">
    <property type="entry name" value="Indigoidine synthase A-like"/>
    <property type="match status" value="1"/>
</dbReference>
<dbReference type="PROSITE" id="PS00583">
    <property type="entry name" value="PFKB_KINASES_1"/>
    <property type="match status" value="1"/>
</dbReference>
<keyword evidence="6" id="KW-0456">Lyase</keyword>
<keyword evidence="5" id="KW-0464">Manganese</keyword>
<evidence type="ECO:0000313" key="9">
    <source>
        <dbReference type="EMBL" id="CAI2171150.1"/>
    </source>
</evidence>
<dbReference type="InterPro" id="IPR029056">
    <property type="entry name" value="Ribokinase-like"/>
</dbReference>
<dbReference type="SUPFAM" id="SSF53613">
    <property type="entry name" value="Ribokinase-like"/>
    <property type="match status" value="1"/>
</dbReference>
<evidence type="ECO:0000256" key="1">
    <source>
        <dbReference type="ARBA" id="ARBA00022679"/>
    </source>
</evidence>
<evidence type="ECO:0000256" key="2">
    <source>
        <dbReference type="ARBA" id="ARBA00022723"/>
    </source>
</evidence>
<reference evidence="9" key="1">
    <citation type="submission" date="2022-08" db="EMBL/GenBank/DDBJ databases">
        <authorList>
            <person name="Kallberg Y."/>
            <person name="Tangrot J."/>
            <person name="Rosling A."/>
        </authorList>
    </citation>
    <scope>NUCLEOTIDE SEQUENCE</scope>
    <source>
        <strain evidence="9">Wild A</strain>
    </source>
</reference>
<dbReference type="Proteomes" id="UP001153678">
    <property type="component" value="Unassembled WGS sequence"/>
</dbReference>
<dbReference type="AlphaFoldDB" id="A0A9W4SJB0"/>
<dbReference type="Gene3D" id="3.40.1190.20">
    <property type="match status" value="1"/>
</dbReference>
<dbReference type="InterPro" id="IPR011611">
    <property type="entry name" value="PfkB_dom"/>
</dbReference>
<keyword evidence="4" id="KW-0378">Hydrolase</keyword>
<keyword evidence="7" id="KW-0326">Glycosidase</keyword>
<dbReference type="InterPro" id="IPR007342">
    <property type="entry name" value="PsuG"/>
</dbReference>
<keyword evidence="10" id="KW-1185">Reference proteome</keyword>
<dbReference type="GO" id="GO:0046872">
    <property type="term" value="F:metal ion binding"/>
    <property type="evidence" value="ECO:0007669"/>
    <property type="project" value="UniProtKB-KW"/>
</dbReference>
<dbReference type="GO" id="GO:0016798">
    <property type="term" value="F:hydrolase activity, acting on glycosyl bonds"/>
    <property type="evidence" value="ECO:0007669"/>
    <property type="project" value="UniProtKB-KW"/>
</dbReference>
<dbReference type="Gene3D" id="3.40.1790.10">
    <property type="entry name" value="Indigoidine synthase domain"/>
    <property type="match status" value="1"/>
</dbReference>
<dbReference type="Pfam" id="PF04227">
    <property type="entry name" value="Indigoidine_A"/>
    <property type="match status" value="1"/>
</dbReference>
<evidence type="ECO:0000256" key="5">
    <source>
        <dbReference type="ARBA" id="ARBA00023211"/>
    </source>
</evidence>
<keyword evidence="2" id="KW-0479">Metal-binding</keyword>
<name>A0A9W4SJB0_9GLOM</name>
<dbReference type="OrthoDB" id="198885at2759"/>